<evidence type="ECO:0000313" key="2">
    <source>
        <dbReference type="EMBL" id="MBS4197337.1"/>
    </source>
</evidence>
<dbReference type="EMBL" id="JAGYPG010000004">
    <property type="protein sequence ID" value="MBS4197337.1"/>
    <property type="molecule type" value="Genomic_DNA"/>
</dbReference>
<sequence length="276" mass="31967">MLDDLINQEDTLTIYPMNQGFEAEVIKIVSDNRSLVLKVWNKSSKPDIRFQFHLLNTLYERGLSVSKPVGWGIDQNSDKVLLTTFDGVPIHKVNNKKMIDFANILSTLHQTNIEEIGDIQLPKYDFVGYFFPELIKHTDIHKAVTFLVNLIQIKQEHIIHGDFHLGNILEDKDRYTVIDWTNGQLGDPRYDFAWAFTLKRIYISERFAQVFRSAYLVKNGIPNKELELFEALAFLRWILLSRSGGVPFGPNTTKRIKSLIRENPFIQGVDVMKIEK</sequence>
<dbReference type="InterPro" id="IPR011009">
    <property type="entry name" value="Kinase-like_dom_sf"/>
</dbReference>
<dbReference type="Gene3D" id="3.90.1200.10">
    <property type="match status" value="1"/>
</dbReference>
<protein>
    <submittedName>
        <fullName evidence="2">Aminoglycoside phosphotransferase family protein</fullName>
    </submittedName>
</protein>
<gene>
    <name evidence="2" type="ORF">KHA97_20035</name>
</gene>
<dbReference type="AlphaFoldDB" id="A0A942TIQ2"/>
<accession>A0A942TIQ2</accession>
<evidence type="ECO:0000313" key="3">
    <source>
        <dbReference type="Proteomes" id="UP000681414"/>
    </source>
</evidence>
<dbReference type="SUPFAM" id="SSF56112">
    <property type="entry name" value="Protein kinase-like (PK-like)"/>
    <property type="match status" value="1"/>
</dbReference>
<feature type="domain" description="Aminoglycoside phosphotransferase" evidence="1">
    <location>
        <begin position="16"/>
        <end position="216"/>
    </location>
</feature>
<reference evidence="2 3" key="1">
    <citation type="submission" date="2021-05" db="EMBL/GenBank/DDBJ databases">
        <title>Novel Bacillus species.</title>
        <authorList>
            <person name="Liu G."/>
        </authorList>
    </citation>
    <scope>NUCLEOTIDE SEQUENCE [LARGE SCALE GENOMIC DNA]</scope>
    <source>
        <strain evidence="3">FJAT-49780</strain>
    </source>
</reference>
<dbReference type="Pfam" id="PF01636">
    <property type="entry name" value="APH"/>
    <property type="match status" value="1"/>
</dbReference>
<proteinExistence type="predicted"/>
<dbReference type="InterPro" id="IPR002575">
    <property type="entry name" value="Aminoglycoside_PTrfase"/>
</dbReference>
<organism evidence="2 3">
    <name type="scientific">Lederbergia citri</name>
    <dbReference type="NCBI Taxonomy" id="2833580"/>
    <lineage>
        <taxon>Bacteria</taxon>
        <taxon>Bacillati</taxon>
        <taxon>Bacillota</taxon>
        <taxon>Bacilli</taxon>
        <taxon>Bacillales</taxon>
        <taxon>Bacillaceae</taxon>
        <taxon>Lederbergia</taxon>
    </lineage>
</organism>
<name>A0A942TIQ2_9BACI</name>
<evidence type="ECO:0000259" key="1">
    <source>
        <dbReference type="Pfam" id="PF01636"/>
    </source>
</evidence>
<comment type="caution">
    <text evidence="2">The sequence shown here is derived from an EMBL/GenBank/DDBJ whole genome shotgun (WGS) entry which is preliminary data.</text>
</comment>
<dbReference type="Gene3D" id="3.30.200.20">
    <property type="entry name" value="Phosphorylase Kinase, domain 1"/>
    <property type="match status" value="1"/>
</dbReference>
<dbReference type="Proteomes" id="UP000681414">
    <property type="component" value="Unassembled WGS sequence"/>
</dbReference>
<keyword evidence="3" id="KW-1185">Reference proteome</keyword>